<comment type="caution">
    <text evidence="1">The sequence shown here is derived from an EMBL/GenBank/DDBJ whole genome shotgun (WGS) entry which is preliminary data.</text>
</comment>
<reference evidence="1 2" key="1">
    <citation type="submission" date="2010-10" db="EMBL/GenBank/DDBJ databases">
        <authorList>
            <person name="Durkin A.S."/>
            <person name="Madupu R."/>
            <person name="Torralba M."/>
            <person name="Gillis M."/>
            <person name="Methe B."/>
            <person name="Sutton G."/>
            <person name="Nelson K.E."/>
        </authorList>
    </citation>
    <scope>NUCLEOTIDE SEQUENCE [LARGE SCALE GENOMIC DNA]</scope>
    <source>
        <strain evidence="1 2">ACS-139-V-Col8</strain>
    </source>
</reference>
<organism evidence="1 2">
    <name type="scientific">Eremococcus coleocola ACS-139-V-Col8</name>
    <dbReference type="NCBI Taxonomy" id="908337"/>
    <lineage>
        <taxon>Bacteria</taxon>
        <taxon>Bacillati</taxon>
        <taxon>Bacillota</taxon>
        <taxon>Bacilli</taxon>
        <taxon>Lactobacillales</taxon>
        <taxon>Aerococcaceae</taxon>
        <taxon>Eremococcus</taxon>
    </lineage>
</organism>
<dbReference type="STRING" id="908337.HMPREF9257_0672"/>
<dbReference type="OrthoDB" id="8704087at2"/>
<dbReference type="AlphaFoldDB" id="E4KQW2"/>
<protein>
    <submittedName>
        <fullName evidence="1">Uncharacterized protein</fullName>
    </submittedName>
</protein>
<dbReference type="eggNOG" id="ENOG5030E1E">
    <property type="taxonomic scope" value="Bacteria"/>
</dbReference>
<name>E4KQW2_9LACT</name>
<evidence type="ECO:0000313" key="1">
    <source>
        <dbReference type="EMBL" id="EFR30652.1"/>
    </source>
</evidence>
<gene>
    <name evidence="1" type="ORF">HMPREF9257_0672</name>
</gene>
<dbReference type="Proteomes" id="UP000005990">
    <property type="component" value="Unassembled WGS sequence"/>
</dbReference>
<proteinExistence type="predicted"/>
<keyword evidence="2" id="KW-1185">Reference proteome</keyword>
<accession>E4KQW2</accession>
<dbReference type="EMBL" id="AENN01000017">
    <property type="protein sequence ID" value="EFR30652.1"/>
    <property type="molecule type" value="Genomic_DNA"/>
</dbReference>
<sequence length="252" mass="29617">MGRTNLYIHYDAVTNHVMTRAINFEIQDFPKHYFPQNIILAESTLDFGRFDPQTNFKLIRGASEIQVYFESAHKEKMRISNWIDFETLEDMHGLTAQEIAEILYLFHANKALKSAFFYKLQNNYVYLTLPNGLNKVYYRHVQHFYPRFQRAMVVHMSELLNESRSLFFMRKAKVQALPLEIAEQVAPIFVNGLKVNFQQAYVKGSRHFVPLDIVEDELTLLTLDQAPKNHIGFIIYDSNAEKWSLELTLDRD</sequence>
<evidence type="ECO:0000313" key="2">
    <source>
        <dbReference type="Proteomes" id="UP000005990"/>
    </source>
</evidence>
<dbReference type="RefSeq" id="WP_006418812.1">
    <property type="nucleotide sequence ID" value="NZ_AENN01000017.1"/>
</dbReference>